<sequence>MRKKLLIGILLIAISYIGYRIFFSATVENTFPFSKADNVELVFYKEVQEEGANLKKFSQVPIKKKVKLNDAEKQELFEILYKEECSFNSAAACYLPRHALVFTKQNDTIGIIEVCLECLTMKVTEGIEWKEMCDEKVAKLDKLFKSKQ</sequence>
<protein>
    <submittedName>
        <fullName evidence="1">Uncharacterized protein</fullName>
    </submittedName>
</protein>
<proteinExistence type="predicted"/>
<keyword evidence="2" id="KW-1185">Reference proteome</keyword>
<accession>A0A4P7PRP5</accession>
<dbReference type="Proteomes" id="UP000296862">
    <property type="component" value="Chromosome"/>
</dbReference>
<reference evidence="1 2" key="1">
    <citation type="submission" date="2019-04" db="EMBL/GenBank/DDBJ databases">
        <title>Flavobacterium sp. GS03.</title>
        <authorList>
            <person name="Kim H."/>
        </authorList>
    </citation>
    <scope>NUCLEOTIDE SEQUENCE [LARGE SCALE GENOMIC DNA]</scope>
    <source>
        <strain evidence="1 2">GS03</strain>
    </source>
</reference>
<evidence type="ECO:0000313" key="2">
    <source>
        <dbReference type="Proteomes" id="UP000296862"/>
    </source>
</evidence>
<dbReference type="RefSeq" id="WP_136151520.1">
    <property type="nucleotide sequence ID" value="NZ_CP038810.1"/>
</dbReference>
<dbReference type="KEGG" id="fsn:GS03_01059"/>
<gene>
    <name evidence="1" type="ORF">GS03_01059</name>
</gene>
<dbReference type="OrthoDB" id="656959at2"/>
<name>A0A4P7PRP5_9FLAO</name>
<organism evidence="1 2">
    <name type="scientific">Flavobacterium sangjuense</name>
    <dbReference type="NCBI Taxonomy" id="2518177"/>
    <lineage>
        <taxon>Bacteria</taxon>
        <taxon>Pseudomonadati</taxon>
        <taxon>Bacteroidota</taxon>
        <taxon>Flavobacteriia</taxon>
        <taxon>Flavobacteriales</taxon>
        <taxon>Flavobacteriaceae</taxon>
        <taxon>Flavobacterium</taxon>
    </lineage>
</organism>
<dbReference type="AlphaFoldDB" id="A0A4P7PRP5"/>
<dbReference type="EMBL" id="CP038810">
    <property type="protein sequence ID" value="QBZ97567.1"/>
    <property type="molecule type" value="Genomic_DNA"/>
</dbReference>
<evidence type="ECO:0000313" key="1">
    <source>
        <dbReference type="EMBL" id="QBZ97567.1"/>
    </source>
</evidence>